<dbReference type="CDD" id="cd05269">
    <property type="entry name" value="TMR_SDR_a"/>
    <property type="match status" value="1"/>
</dbReference>
<sequence>MGRIAVTGATGQLGSRVAALLAERGVAQRLCVRNPARAPRIAGAEVVAADYADATGFRDALAGVSTLFLVSGHEGPERMDLHRNAVRAAAEAGVDRVVYTSFLGAAPLATFTFAREHAETERLIRESGLRLTALRNTLYADVAPHFVGADGVLRGPAGDGRLAWVARQDVARLAVECLLDDGHAGQVYDVTGPEAIDLHETAALLSKATGREITYHAETLEEARASRAGAQDWEIDGWVGSYAAIATGEVAVTSHTVEHVTGRRPWTFAEFLAAERRAWAHLHASGRG</sequence>
<dbReference type="InterPro" id="IPR036291">
    <property type="entry name" value="NAD(P)-bd_dom_sf"/>
</dbReference>
<organism evidence="2 3">
    <name type="scientific">Amycolatopsis thermalba</name>
    <dbReference type="NCBI Taxonomy" id="944492"/>
    <lineage>
        <taxon>Bacteria</taxon>
        <taxon>Bacillati</taxon>
        <taxon>Actinomycetota</taxon>
        <taxon>Actinomycetes</taxon>
        <taxon>Pseudonocardiales</taxon>
        <taxon>Pseudonocardiaceae</taxon>
        <taxon>Amycolatopsis</taxon>
    </lineage>
</organism>
<dbReference type="Pfam" id="PF13460">
    <property type="entry name" value="NAD_binding_10"/>
    <property type="match status" value="1"/>
</dbReference>
<dbReference type="PANTHER" id="PTHR47129:SF1">
    <property type="entry name" value="NMRA-LIKE DOMAIN-CONTAINING PROTEIN"/>
    <property type="match status" value="1"/>
</dbReference>
<name>A0ABY4NZW4_9PSEU</name>
<evidence type="ECO:0000313" key="3">
    <source>
        <dbReference type="Proteomes" id="UP000830158"/>
    </source>
</evidence>
<dbReference type="Proteomes" id="UP000830158">
    <property type="component" value="Chromosome"/>
</dbReference>
<dbReference type="Gene3D" id="3.40.50.720">
    <property type="entry name" value="NAD(P)-binding Rossmann-like Domain"/>
    <property type="match status" value="1"/>
</dbReference>
<accession>A0ABY4NZW4</accession>
<dbReference type="RefSeq" id="WP_094008003.1">
    <property type="nucleotide sequence ID" value="NZ_CP091196.1"/>
</dbReference>
<proteinExistence type="predicted"/>
<dbReference type="InterPro" id="IPR052718">
    <property type="entry name" value="NmrA-type_oxidoreductase"/>
</dbReference>
<dbReference type="InterPro" id="IPR016040">
    <property type="entry name" value="NAD(P)-bd_dom"/>
</dbReference>
<reference evidence="2" key="1">
    <citation type="submission" date="2022-01" db="EMBL/GenBank/DDBJ databases">
        <title>PSI-footprinting approach for the identification of protein synthesis inhibitor producers.</title>
        <authorList>
            <person name="Handel F."/>
            <person name="Kulik A."/>
            <person name="Wex K.W."/>
            <person name="Berscheid A."/>
            <person name="Saur J.S."/>
            <person name="Winkler A."/>
            <person name="Wibberg D."/>
            <person name="Kalinowski J."/>
            <person name="Broetz-Oesterhelt H."/>
            <person name="Mast Y."/>
        </authorList>
    </citation>
    <scope>NUCLEOTIDE SEQUENCE</scope>
    <source>
        <strain evidence="2">KNN 49.3e</strain>
    </source>
</reference>
<evidence type="ECO:0000313" key="2">
    <source>
        <dbReference type="EMBL" id="UQS25620.1"/>
    </source>
</evidence>
<evidence type="ECO:0000259" key="1">
    <source>
        <dbReference type="Pfam" id="PF13460"/>
    </source>
</evidence>
<keyword evidence="3" id="KW-1185">Reference proteome</keyword>
<gene>
    <name evidence="2" type="ORF">L1857_23855</name>
</gene>
<dbReference type="Gene3D" id="3.90.25.10">
    <property type="entry name" value="UDP-galactose 4-epimerase, domain 1"/>
    <property type="match status" value="1"/>
</dbReference>
<dbReference type="PANTHER" id="PTHR47129">
    <property type="entry name" value="QUINONE OXIDOREDUCTASE 2"/>
    <property type="match status" value="1"/>
</dbReference>
<feature type="domain" description="NAD(P)-binding" evidence="1">
    <location>
        <begin position="8"/>
        <end position="180"/>
    </location>
</feature>
<protein>
    <submittedName>
        <fullName evidence="2">SDR family oxidoreductase</fullName>
    </submittedName>
</protein>
<dbReference type="SUPFAM" id="SSF51735">
    <property type="entry name" value="NAD(P)-binding Rossmann-fold domains"/>
    <property type="match status" value="1"/>
</dbReference>
<dbReference type="EMBL" id="CP091196">
    <property type="protein sequence ID" value="UQS25620.1"/>
    <property type="molecule type" value="Genomic_DNA"/>
</dbReference>